<feature type="binding site" evidence="5">
    <location>
        <begin position="57"/>
        <end position="59"/>
    </location>
    <ligand>
        <name>AMP</name>
        <dbReference type="ChEBI" id="CHEBI:456215"/>
    </ligand>
</feature>
<feature type="binding site" evidence="5">
    <location>
        <position position="31"/>
    </location>
    <ligand>
        <name>AMP</name>
        <dbReference type="ChEBI" id="CHEBI:456215"/>
    </ligand>
</feature>
<comment type="caution">
    <text evidence="5">Lacks conserved residue(s) required for the propagation of feature annotation.</text>
</comment>
<feature type="binding site" evidence="5">
    <location>
        <position position="127"/>
    </location>
    <ligand>
        <name>ATP</name>
        <dbReference type="ChEBI" id="CHEBI:30616"/>
    </ligand>
</feature>
<dbReference type="InterPro" id="IPR007862">
    <property type="entry name" value="Adenylate_kinase_lid-dom"/>
</dbReference>
<keyword evidence="3 5" id="KW-0547">Nucleotide-binding</keyword>
<dbReference type="EMBL" id="VAFM01000001">
    <property type="protein sequence ID" value="TKW61779.1"/>
    <property type="molecule type" value="Genomic_DNA"/>
</dbReference>
<name>A0A6N4REW2_BLAVI</name>
<evidence type="ECO:0000256" key="4">
    <source>
        <dbReference type="ARBA" id="ARBA00022777"/>
    </source>
</evidence>
<evidence type="ECO:0000256" key="1">
    <source>
        <dbReference type="ARBA" id="ARBA00022679"/>
    </source>
</evidence>
<keyword evidence="5" id="KW-0963">Cytoplasm</keyword>
<feature type="region of interest" description="LID" evidence="5">
    <location>
        <begin position="126"/>
        <end position="163"/>
    </location>
</feature>
<keyword evidence="4 5" id="KW-0418">Kinase</keyword>
<evidence type="ECO:0000313" key="9">
    <source>
        <dbReference type="EMBL" id="TKW61779.1"/>
    </source>
</evidence>
<comment type="function">
    <text evidence="5">Catalyzes the reversible transfer of the terminal phosphate group between ATP and AMP. Plays an important role in cellular energy homeostasis and in adenine nucleotide metabolism.</text>
</comment>
<feature type="binding site" evidence="5">
    <location>
        <position position="160"/>
    </location>
    <ligand>
        <name>AMP</name>
        <dbReference type="ChEBI" id="CHEBI:456215"/>
    </ligand>
</feature>
<dbReference type="NCBIfam" id="NF011100">
    <property type="entry name" value="PRK14527.1"/>
    <property type="match status" value="1"/>
</dbReference>
<dbReference type="GO" id="GO:0005737">
    <property type="term" value="C:cytoplasm"/>
    <property type="evidence" value="ECO:0007669"/>
    <property type="project" value="UniProtKB-SubCell"/>
</dbReference>
<keyword evidence="2 5" id="KW-0545">Nucleotide biosynthesis</keyword>
<comment type="domain">
    <text evidence="5">Consists of three domains, a large central CORE domain and two small peripheral domains, NMPbind and LID, which undergo movements during catalysis. The LID domain closes over the site of phosphoryl transfer upon ATP binding. Assembling and dissambling the active center during each catalytic cycle provides an effective means to prevent ATP hydrolysis.</text>
</comment>
<dbReference type="InterPro" id="IPR033690">
    <property type="entry name" value="Adenylat_kinase_CS"/>
</dbReference>
<keyword evidence="1 5" id="KW-0808">Transferase</keyword>
<evidence type="ECO:0000256" key="5">
    <source>
        <dbReference type="HAMAP-Rule" id="MF_00235"/>
    </source>
</evidence>
<dbReference type="PROSITE" id="PS00113">
    <property type="entry name" value="ADENYLATE_KINASE"/>
    <property type="match status" value="1"/>
</dbReference>
<dbReference type="InterPro" id="IPR027417">
    <property type="entry name" value="P-loop_NTPase"/>
</dbReference>
<dbReference type="HAMAP" id="MF_00235">
    <property type="entry name" value="Adenylate_kinase_Adk"/>
    <property type="match status" value="1"/>
</dbReference>
<dbReference type="GO" id="GO:0044209">
    <property type="term" value="P:AMP salvage"/>
    <property type="evidence" value="ECO:0007669"/>
    <property type="project" value="UniProtKB-UniRule"/>
</dbReference>
<dbReference type="PANTHER" id="PTHR23359">
    <property type="entry name" value="NUCLEOTIDE KINASE"/>
    <property type="match status" value="1"/>
</dbReference>
<dbReference type="GO" id="GO:0005524">
    <property type="term" value="F:ATP binding"/>
    <property type="evidence" value="ECO:0007669"/>
    <property type="project" value="UniProtKB-UniRule"/>
</dbReference>
<comment type="catalytic activity">
    <reaction evidence="5 7">
        <text>AMP + ATP = 2 ADP</text>
        <dbReference type="Rhea" id="RHEA:12973"/>
        <dbReference type="ChEBI" id="CHEBI:30616"/>
        <dbReference type="ChEBI" id="CHEBI:456215"/>
        <dbReference type="ChEBI" id="CHEBI:456216"/>
        <dbReference type="EC" id="2.7.4.3"/>
    </reaction>
</comment>
<dbReference type="Proteomes" id="UP000320948">
    <property type="component" value="Unassembled WGS sequence"/>
</dbReference>
<comment type="caution">
    <text evidence="9">The sequence shown here is derived from an EMBL/GenBank/DDBJ whole genome shotgun (WGS) entry which is preliminary data.</text>
</comment>
<dbReference type="CDD" id="cd01428">
    <property type="entry name" value="ADK"/>
    <property type="match status" value="1"/>
</dbReference>
<feature type="binding site" evidence="5">
    <location>
        <position position="36"/>
    </location>
    <ligand>
        <name>AMP</name>
        <dbReference type="ChEBI" id="CHEBI:456215"/>
    </ligand>
</feature>
<feature type="binding site" evidence="5">
    <location>
        <begin position="136"/>
        <end position="137"/>
    </location>
    <ligand>
        <name>ATP</name>
        <dbReference type="ChEBI" id="CHEBI:30616"/>
    </ligand>
</feature>
<dbReference type="NCBIfam" id="TIGR01351">
    <property type="entry name" value="adk"/>
    <property type="match status" value="1"/>
</dbReference>
<proteinExistence type="inferred from homology"/>
<evidence type="ECO:0000256" key="2">
    <source>
        <dbReference type="ARBA" id="ARBA00022727"/>
    </source>
</evidence>
<dbReference type="InterPro" id="IPR000850">
    <property type="entry name" value="Adenylat/UMP-CMP_kin"/>
</dbReference>
<dbReference type="NCBIfam" id="NF001381">
    <property type="entry name" value="PRK00279.1-3"/>
    <property type="match status" value="1"/>
</dbReference>
<evidence type="ECO:0000313" key="10">
    <source>
        <dbReference type="Proteomes" id="UP000320948"/>
    </source>
</evidence>
<sequence>MIIVLFGPPGAGKGTQSAKLVEKFGIPALSTGDMFRAAIAAETPVGIEVKSVMEAGDLVNDELVNRLVFERLDEPDCQNGVILDGYPRTVAQAEALDVWLKDHHLKLEKVIELKVDDEALIERRAGRLYAPKSKKVYHKDFNPPKVAGICDESGEKLIQRDDDKPEVVRHRLDVYNQQTAPVLGYYLAQQRLITLDGMANIEDVYQHILQVLGAK</sequence>
<feature type="binding site" evidence="5">
    <location>
        <begin position="85"/>
        <end position="88"/>
    </location>
    <ligand>
        <name>AMP</name>
        <dbReference type="ChEBI" id="CHEBI:456215"/>
    </ligand>
</feature>
<feature type="region of interest" description="NMP" evidence="5">
    <location>
        <begin position="30"/>
        <end position="59"/>
    </location>
</feature>
<dbReference type="InterPro" id="IPR006259">
    <property type="entry name" value="Adenyl_kin_sub"/>
</dbReference>
<dbReference type="UniPathway" id="UPA00588">
    <property type="reaction ID" value="UER00649"/>
</dbReference>
<dbReference type="FunFam" id="3.40.50.300:FF:000106">
    <property type="entry name" value="Adenylate kinase mitochondrial"/>
    <property type="match status" value="1"/>
</dbReference>
<feature type="domain" description="Adenylate kinase active site lid" evidence="8">
    <location>
        <begin position="127"/>
        <end position="162"/>
    </location>
</feature>
<feature type="binding site" evidence="5">
    <location>
        <position position="171"/>
    </location>
    <ligand>
        <name>AMP</name>
        <dbReference type="ChEBI" id="CHEBI:456215"/>
    </ligand>
</feature>
<dbReference type="PRINTS" id="PR00094">
    <property type="entry name" value="ADENYLTKNASE"/>
</dbReference>
<evidence type="ECO:0000256" key="7">
    <source>
        <dbReference type="RuleBase" id="RU003331"/>
    </source>
</evidence>
<feature type="binding site" evidence="5">
    <location>
        <position position="92"/>
    </location>
    <ligand>
        <name>AMP</name>
        <dbReference type="ChEBI" id="CHEBI:456215"/>
    </ligand>
</feature>
<comment type="subunit">
    <text evidence="5 7">Monomer.</text>
</comment>
<organism evidence="9 10">
    <name type="scientific">Blastochloris viridis</name>
    <name type="common">Rhodopseudomonas viridis</name>
    <dbReference type="NCBI Taxonomy" id="1079"/>
    <lineage>
        <taxon>Bacteria</taxon>
        <taxon>Pseudomonadati</taxon>
        <taxon>Pseudomonadota</taxon>
        <taxon>Alphaproteobacteria</taxon>
        <taxon>Hyphomicrobiales</taxon>
        <taxon>Blastochloridaceae</taxon>
        <taxon>Blastochloris</taxon>
    </lineage>
</organism>
<evidence type="ECO:0000256" key="6">
    <source>
        <dbReference type="RuleBase" id="RU003330"/>
    </source>
</evidence>
<evidence type="ECO:0000259" key="8">
    <source>
        <dbReference type="Pfam" id="PF05191"/>
    </source>
</evidence>
<evidence type="ECO:0000256" key="3">
    <source>
        <dbReference type="ARBA" id="ARBA00022741"/>
    </source>
</evidence>
<dbReference type="Pfam" id="PF05191">
    <property type="entry name" value="ADK_lid"/>
    <property type="match status" value="1"/>
</dbReference>
<reference evidence="9 10" key="1">
    <citation type="journal article" date="2017" name="Nat. Commun.">
        <title>In situ click chemistry generation of cyclooxygenase-2 inhibitors.</title>
        <authorList>
            <person name="Bhardwaj A."/>
            <person name="Kaur J."/>
            <person name="Wuest M."/>
            <person name="Wuest F."/>
        </authorList>
    </citation>
    <scope>NUCLEOTIDE SEQUENCE [LARGE SCALE GENOMIC DNA]</scope>
    <source>
        <strain evidence="9">S2_018_000_R2_106</strain>
    </source>
</reference>
<gene>
    <name evidence="5" type="primary">adk</name>
    <name evidence="9" type="ORF">DI628_03945</name>
</gene>
<dbReference type="NCBIfam" id="NF001380">
    <property type="entry name" value="PRK00279.1-2"/>
    <property type="match status" value="1"/>
</dbReference>
<keyword evidence="5 7" id="KW-0067">ATP-binding</keyword>
<dbReference type="Gene3D" id="3.40.50.300">
    <property type="entry name" value="P-loop containing nucleotide triphosphate hydrolases"/>
    <property type="match status" value="1"/>
</dbReference>
<dbReference type="EC" id="2.7.4.3" evidence="5 7"/>
<protein>
    <recommendedName>
        <fullName evidence="5 7">Adenylate kinase</fullName>
        <shortName evidence="5">AK</shortName>
        <ecNumber evidence="5 7">2.7.4.3</ecNumber>
    </recommendedName>
    <alternativeName>
        <fullName evidence="5">ATP-AMP transphosphorylase</fullName>
    </alternativeName>
    <alternativeName>
        <fullName evidence="5">ATP:AMP phosphotransferase</fullName>
    </alternativeName>
    <alternativeName>
        <fullName evidence="5">Adenylate monophosphate kinase</fullName>
    </alternativeName>
</protein>
<dbReference type="GO" id="GO:0004017">
    <property type="term" value="F:AMP kinase activity"/>
    <property type="evidence" value="ECO:0007669"/>
    <property type="project" value="UniProtKB-UniRule"/>
</dbReference>
<comment type="pathway">
    <text evidence="5">Purine metabolism; AMP biosynthesis via salvage pathway; AMP from ADP: step 1/1.</text>
</comment>
<feature type="binding site" evidence="5">
    <location>
        <position position="199"/>
    </location>
    <ligand>
        <name>ATP</name>
        <dbReference type="ChEBI" id="CHEBI:30616"/>
    </ligand>
</feature>
<accession>A0A6N4REW2</accession>
<comment type="subcellular location">
    <subcellularLocation>
        <location evidence="5 7">Cytoplasm</location>
    </subcellularLocation>
</comment>
<dbReference type="Pfam" id="PF00406">
    <property type="entry name" value="ADK"/>
    <property type="match status" value="1"/>
</dbReference>
<comment type="similarity">
    <text evidence="5 6">Belongs to the adenylate kinase family.</text>
</comment>
<dbReference type="AlphaFoldDB" id="A0A6N4REW2"/>
<feature type="binding site" evidence="5">
    <location>
        <begin position="10"/>
        <end position="15"/>
    </location>
    <ligand>
        <name>ATP</name>
        <dbReference type="ChEBI" id="CHEBI:30616"/>
    </ligand>
</feature>
<dbReference type="SUPFAM" id="SSF52540">
    <property type="entry name" value="P-loop containing nucleoside triphosphate hydrolases"/>
    <property type="match status" value="1"/>
</dbReference>